<evidence type="ECO:0000256" key="3">
    <source>
        <dbReference type="ARBA" id="ARBA00023038"/>
    </source>
</evidence>
<dbReference type="Gene3D" id="2.30.42.10">
    <property type="match status" value="1"/>
</dbReference>
<proteinExistence type="predicted"/>
<protein>
    <submittedName>
        <fullName evidence="5">PDZ and LIM domain protein 3</fullName>
    </submittedName>
</protein>
<dbReference type="InterPro" id="IPR036034">
    <property type="entry name" value="PDZ_sf"/>
</dbReference>
<evidence type="ECO:0000313" key="5">
    <source>
        <dbReference type="EMBL" id="GBP69754.1"/>
    </source>
</evidence>
<dbReference type="OrthoDB" id="44841at2759"/>
<dbReference type="EMBL" id="BGZK01001051">
    <property type="protein sequence ID" value="GBP69754.1"/>
    <property type="molecule type" value="Genomic_DNA"/>
</dbReference>
<name>A0A4C1Y452_EUMVA</name>
<sequence length="234" mass="26702">MDEIYSRKHKLPKALEQELRKGLRRPSWESRNEGVQEKVNFDDTIWGFELAGGAAYDTPLRVTTVRKNSRAERVGIKPGDLLIGINGMETNYLTVQEAHDMILESGLHIKLAVTAPDVEETAYYVWEDELEDDSQEKQIRHEIQIQQQKKLFKGAKTDRKQQSSAWVYEGDSKPTIMRQERSYIRGAYEQASKREMITATHEHSQTQRNHQCVSSIVGKNRIRDGGGIGGEGMA</sequence>
<keyword evidence="3" id="KW-0862">Zinc</keyword>
<comment type="subcellular location">
    <subcellularLocation>
        <location evidence="1">Cytoplasm</location>
    </subcellularLocation>
</comment>
<reference evidence="5 6" key="1">
    <citation type="journal article" date="2019" name="Commun. Biol.">
        <title>The bagworm genome reveals a unique fibroin gene that provides high tensile strength.</title>
        <authorList>
            <person name="Kono N."/>
            <person name="Nakamura H."/>
            <person name="Ohtoshi R."/>
            <person name="Tomita M."/>
            <person name="Numata K."/>
            <person name="Arakawa K."/>
        </authorList>
    </citation>
    <scope>NUCLEOTIDE SEQUENCE [LARGE SCALE GENOMIC DNA]</scope>
</reference>
<keyword evidence="3" id="KW-0440">LIM domain</keyword>
<dbReference type="SUPFAM" id="SSF50156">
    <property type="entry name" value="PDZ domain-like"/>
    <property type="match status" value="1"/>
</dbReference>
<dbReference type="GO" id="GO:0001725">
    <property type="term" value="C:stress fiber"/>
    <property type="evidence" value="ECO:0007669"/>
    <property type="project" value="TreeGrafter"/>
</dbReference>
<dbReference type="GO" id="GO:0051371">
    <property type="term" value="F:muscle alpha-actinin binding"/>
    <property type="evidence" value="ECO:0007669"/>
    <property type="project" value="TreeGrafter"/>
</dbReference>
<dbReference type="InterPro" id="IPR050604">
    <property type="entry name" value="PDZ-LIM_domain"/>
</dbReference>
<dbReference type="SMART" id="SM00228">
    <property type="entry name" value="PDZ"/>
    <property type="match status" value="1"/>
</dbReference>
<dbReference type="AlphaFoldDB" id="A0A4C1Y452"/>
<dbReference type="GO" id="GO:0030018">
    <property type="term" value="C:Z disc"/>
    <property type="evidence" value="ECO:0007669"/>
    <property type="project" value="TreeGrafter"/>
</dbReference>
<evidence type="ECO:0000313" key="6">
    <source>
        <dbReference type="Proteomes" id="UP000299102"/>
    </source>
</evidence>
<dbReference type="GO" id="GO:0030036">
    <property type="term" value="P:actin cytoskeleton organization"/>
    <property type="evidence" value="ECO:0007669"/>
    <property type="project" value="TreeGrafter"/>
</dbReference>
<dbReference type="STRING" id="151549.A0A4C1Y452"/>
<keyword evidence="3" id="KW-0479">Metal-binding</keyword>
<dbReference type="InterPro" id="IPR001478">
    <property type="entry name" value="PDZ"/>
</dbReference>
<organism evidence="5 6">
    <name type="scientific">Eumeta variegata</name>
    <name type="common">Bagworm moth</name>
    <name type="synonym">Eumeta japonica</name>
    <dbReference type="NCBI Taxonomy" id="151549"/>
    <lineage>
        <taxon>Eukaryota</taxon>
        <taxon>Metazoa</taxon>
        <taxon>Ecdysozoa</taxon>
        <taxon>Arthropoda</taxon>
        <taxon>Hexapoda</taxon>
        <taxon>Insecta</taxon>
        <taxon>Pterygota</taxon>
        <taxon>Neoptera</taxon>
        <taxon>Endopterygota</taxon>
        <taxon>Lepidoptera</taxon>
        <taxon>Glossata</taxon>
        <taxon>Ditrysia</taxon>
        <taxon>Tineoidea</taxon>
        <taxon>Psychidae</taxon>
        <taxon>Oiketicinae</taxon>
        <taxon>Eumeta</taxon>
    </lineage>
</organism>
<evidence type="ECO:0000259" key="4">
    <source>
        <dbReference type="PROSITE" id="PS50106"/>
    </source>
</evidence>
<keyword evidence="2" id="KW-0963">Cytoplasm</keyword>
<dbReference type="GO" id="GO:0003779">
    <property type="term" value="F:actin binding"/>
    <property type="evidence" value="ECO:0007669"/>
    <property type="project" value="TreeGrafter"/>
</dbReference>
<dbReference type="PROSITE" id="PS50106">
    <property type="entry name" value="PDZ"/>
    <property type="match status" value="1"/>
</dbReference>
<comment type="caution">
    <text evidence="5">The sequence shown here is derived from an EMBL/GenBank/DDBJ whole genome shotgun (WGS) entry which is preliminary data.</text>
</comment>
<gene>
    <name evidence="5" type="primary">PDLIM3</name>
    <name evidence="5" type="ORF">EVAR_48782_1</name>
</gene>
<accession>A0A4C1Y452</accession>
<dbReference type="GO" id="GO:0061061">
    <property type="term" value="P:muscle structure development"/>
    <property type="evidence" value="ECO:0007669"/>
    <property type="project" value="TreeGrafter"/>
</dbReference>
<keyword evidence="6" id="KW-1185">Reference proteome</keyword>
<dbReference type="GO" id="GO:0031941">
    <property type="term" value="C:filamentous actin"/>
    <property type="evidence" value="ECO:0007669"/>
    <property type="project" value="TreeGrafter"/>
</dbReference>
<evidence type="ECO:0000256" key="1">
    <source>
        <dbReference type="ARBA" id="ARBA00004496"/>
    </source>
</evidence>
<dbReference type="PANTHER" id="PTHR24214">
    <property type="entry name" value="PDZ AND LIM DOMAIN PROTEIN ZASP"/>
    <property type="match status" value="1"/>
</dbReference>
<evidence type="ECO:0000256" key="2">
    <source>
        <dbReference type="ARBA" id="ARBA00022490"/>
    </source>
</evidence>
<dbReference type="GO" id="GO:0005912">
    <property type="term" value="C:adherens junction"/>
    <property type="evidence" value="ECO:0007669"/>
    <property type="project" value="TreeGrafter"/>
</dbReference>
<dbReference type="Proteomes" id="UP000299102">
    <property type="component" value="Unassembled WGS sequence"/>
</dbReference>
<feature type="domain" description="PDZ" evidence="4">
    <location>
        <begin position="47"/>
        <end position="117"/>
    </location>
</feature>
<dbReference type="Pfam" id="PF00595">
    <property type="entry name" value="PDZ"/>
    <property type="match status" value="1"/>
</dbReference>
<dbReference type="PANTHER" id="PTHR24214:SF38">
    <property type="entry name" value="PDZ AND LIM DOMAIN PROTEIN ZASP-RELATED"/>
    <property type="match status" value="1"/>
</dbReference>